<dbReference type="PANTHER" id="PTHR33048">
    <property type="entry name" value="PTH11-LIKE INTEGRAL MEMBRANE PROTEIN (AFU_ORTHOLOGUE AFUA_5G11245)"/>
    <property type="match status" value="1"/>
</dbReference>
<keyword evidence="2 7" id="KW-0812">Transmembrane</keyword>
<feature type="compositionally biased region" description="Low complexity" evidence="6">
    <location>
        <begin position="448"/>
        <end position="461"/>
    </location>
</feature>
<organism evidence="9 10">
    <name type="scientific">Venturia effusa</name>
    <dbReference type="NCBI Taxonomy" id="50376"/>
    <lineage>
        <taxon>Eukaryota</taxon>
        <taxon>Fungi</taxon>
        <taxon>Dikarya</taxon>
        <taxon>Ascomycota</taxon>
        <taxon>Pezizomycotina</taxon>
        <taxon>Dothideomycetes</taxon>
        <taxon>Pleosporomycetidae</taxon>
        <taxon>Venturiales</taxon>
        <taxon>Venturiaceae</taxon>
        <taxon>Venturia</taxon>
    </lineage>
</organism>
<comment type="subcellular location">
    <subcellularLocation>
        <location evidence="1">Membrane</location>
        <topology evidence="1">Multi-pass membrane protein</topology>
    </subcellularLocation>
</comment>
<evidence type="ECO:0000256" key="5">
    <source>
        <dbReference type="ARBA" id="ARBA00038359"/>
    </source>
</evidence>
<dbReference type="EMBL" id="CP042200">
    <property type="protein sequence ID" value="QDS76790.1"/>
    <property type="molecule type" value="Genomic_DNA"/>
</dbReference>
<evidence type="ECO:0000313" key="9">
    <source>
        <dbReference type="EMBL" id="QDS76790.1"/>
    </source>
</evidence>
<name>A0A517LMB7_9PEZI</name>
<comment type="similarity">
    <text evidence="5">Belongs to the SAT4 family.</text>
</comment>
<dbReference type="Proteomes" id="UP000316270">
    <property type="component" value="Chromosome 16"/>
</dbReference>
<dbReference type="AlphaFoldDB" id="A0A517LMB7"/>
<keyword evidence="3 7" id="KW-1133">Transmembrane helix</keyword>
<dbReference type="STRING" id="50376.A0A517LMB7"/>
<evidence type="ECO:0000256" key="3">
    <source>
        <dbReference type="ARBA" id="ARBA00022989"/>
    </source>
</evidence>
<feature type="transmembrane region" description="Helical" evidence="7">
    <location>
        <begin position="103"/>
        <end position="124"/>
    </location>
</feature>
<keyword evidence="10" id="KW-1185">Reference proteome</keyword>
<evidence type="ECO:0000256" key="2">
    <source>
        <dbReference type="ARBA" id="ARBA00022692"/>
    </source>
</evidence>
<dbReference type="GO" id="GO:0016020">
    <property type="term" value="C:membrane"/>
    <property type="evidence" value="ECO:0007669"/>
    <property type="project" value="UniProtKB-SubCell"/>
</dbReference>
<feature type="region of interest" description="Disordered" evidence="6">
    <location>
        <begin position="448"/>
        <end position="514"/>
    </location>
</feature>
<evidence type="ECO:0000256" key="4">
    <source>
        <dbReference type="ARBA" id="ARBA00023136"/>
    </source>
</evidence>
<reference evidence="9 10" key="1">
    <citation type="submission" date="2019-07" db="EMBL/GenBank/DDBJ databases">
        <title>Finished genome of Venturia effusa.</title>
        <authorList>
            <person name="Young C.A."/>
            <person name="Cox M.P."/>
            <person name="Ganley A.R.D."/>
            <person name="David W.J."/>
        </authorList>
    </citation>
    <scope>NUCLEOTIDE SEQUENCE [LARGE SCALE GENOMIC DNA]</scope>
    <source>
        <strain evidence="10">albino</strain>
    </source>
</reference>
<feature type="transmembrane region" description="Helical" evidence="7">
    <location>
        <begin position="238"/>
        <end position="256"/>
    </location>
</feature>
<feature type="domain" description="Rhodopsin" evidence="8">
    <location>
        <begin position="85"/>
        <end position="324"/>
    </location>
</feature>
<feature type="transmembrane region" description="Helical" evidence="7">
    <location>
        <begin position="181"/>
        <end position="203"/>
    </location>
</feature>
<evidence type="ECO:0000256" key="6">
    <source>
        <dbReference type="SAM" id="MobiDB-lite"/>
    </source>
</evidence>
<evidence type="ECO:0000259" key="8">
    <source>
        <dbReference type="Pfam" id="PF20684"/>
    </source>
</evidence>
<evidence type="ECO:0000313" key="10">
    <source>
        <dbReference type="Proteomes" id="UP000316270"/>
    </source>
</evidence>
<dbReference type="InterPro" id="IPR052337">
    <property type="entry name" value="SAT4-like"/>
</dbReference>
<dbReference type="Pfam" id="PF20684">
    <property type="entry name" value="Fung_rhodopsin"/>
    <property type="match status" value="1"/>
</dbReference>
<accession>A0A517LMB7</accession>
<feature type="compositionally biased region" description="Low complexity" evidence="6">
    <location>
        <begin position="472"/>
        <end position="494"/>
    </location>
</feature>
<feature type="transmembrane region" description="Helical" evidence="7">
    <location>
        <begin position="268"/>
        <end position="287"/>
    </location>
</feature>
<sequence>MSAEPAQKWIANNSLSSAFIGQPPNTQRDWYIVRGLLRAVRMEDTDPALGYVLAAKSTSSAESKRSSIIAGLVVSLLVISSVTLIRLWLRLSVSTMRSGLDDWATIAAAGMGMTYTICQLIMAIKGGGDHIWEHSYEEYYAFNYYGVLDKIIFYATVALIKISLALFIRRIAAGTTKTWRWFCDFFLFTLALYLVSATIWFLLTCEPVRAQWDLLYRGQLENVPSCIDARPWGQVYNVAHAVQGVILLMSPVVILWKVEIGIKKKMRLFFIWGCGLLTVLFGLLRMLDANFTIDIFWSYNRLLIWTALDVTVGIVVISLPILDAQIAASVRRAMPRSKKTNTSGWSEYGNLDKSNTRSGELKTDESAITTGPKGGCGDEEVVLVEVDPAKYPPMELNIVRTVDTIKSHLINVDNMRFAVLSVLSILTSLIAGQAVSDRTANTEVALTTVSPTESTASTASTSDEHTANTIVSGPTTLSPTTTTAGTASTSDSHTANTIVSGPTTVTGSQTGAGQGQTAGIAVMATPNAVGAAGLGLLAVGMGFGMVV</sequence>
<evidence type="ECO:0000256" key="7">
    <source>
        <dbReference type="SAM" id="Phobius"/>
    </source>
</evidence>
<feature type="transmembrane region" description="Helical" evidence="7">
    <location>
        <begin position="302"/>
        <end position="322"/>
    </location>
</feature>
<evidence type="ECO:0000256" key="1">
    <source>
        <dbReference type="ARBA" id="ARBA00004141"/>
    </source>
</evidence>
<proteinExistence type="inferred from homology"/>
<keyword evidence="4 7" id="KW-0472">Membrane</keyword>
<feature type="transmembrane region" description="Helical" evidence="7">
    <location>
        <begin position="68"/>
        <end position="91"/>
    </location>
</feature>
<protein>
    <recommendedName>
        <fullName evidence="8">Rhodopsin domain-containing protein</fullName>
    </recommendedName>
</protein>
<dbReference type="PANTHER" id="PTHR33048:SF129">
    <property type="entry name" value="INTEGRAL MEMBRANE PROTEIN-RELATED"/>
    <property type="match status" value="1"/>
</dbReference>
<dbReference type="InterPro" id="IPR049326">
    <property type="entry name" value="Rhodopsin_dom_fungi"/>
</dbReference>
<feature type="transmembrane region" description="Helical" evidence="7">
    <location>
        <begin position="151"/>
        <end position="169"/>
    </location>
</feature>
<dbReference type="OrthoDB" id="5429740at2759"/>
<gene>
    <name evidence="9" type="ORF">FKW77_002255</name>
</gene>